<organism evidence="2 3">
    <name type="scientific">Brassica campestris</name>
    <name type="common">Field mustard</name>
    <dbReference type="NCBI Taxonomy" id="3711"/>
    <lineage>
        <taxon>Eukaryota</taxon>
        <taxon>Viridiplantae</taxon>
        <taxon>Streptophyta</taxon>
        <taxon>Embryophyta</taxon>
        <taxon>Tracheophyta</taxon>
        <taxon>Spermatophyta</taxon>
        <taxon>Magnoliopsida</taxon>
        <taxon>eudicotyledons</taxon>
        <taxon>Gunneridae</taxon>
        <taxon>Pentapetalae</taxon>
        <taxon>rosids</taxon>
        <taxon>malvids</taxon>
        <taxon>Brassicales</taxon>
        <taxon>Brassicaceae</taxon>
        <taxon>Brassiceae</taxon>
        <taxon>Brassica</taxon>
    </lineage>
</organism>
<dbReference type="CDD" id="cd22157">
    <property type="entry name" value="F-box_AtFBW1-like"/>
    <property type="match status" value="1"/>
</dbReference>
<dbReference type="EMBL" id="CM010630">
    <property type="protein sequence ID" value="RID70224.1"/>
    <property type="molecule type" value="Genomic_DNA"/>
</dbReference>
<evidence type="ECO:0000313" key="3">
    <source>
        <dbReference type="Proteomes" id="UP000264353"/>
    </source>
</evidence>
<evidence type="ECO:0000313" key="2">
    <source>
        <dbReference type="EMBL" id="RID70224.1"/>
    </source>
</evidence>
<dbReference type="InterPro" id="IPR001810">
    <property type="entry name" value="F-box_dom"/>
</dbReference>
<dbReference type="InterPro" id="IPR036047">
    <property type="entry name" value="F-box-like_dom_sf"/>
</dbReference>
<protein>
    <recommendedName>
        <fullName evidence="1">F-box domain-containing protein</fullName>
    </recommendedName>
</protein>
<dbReference type="InterPro" id="IPR017451">
    <property type="entry name" value="F-box-assoc_interact_dom"/>
</dbReference>
<name>A0A398A0H4_BRACM</name>
<dbReference type="InterPro" id="IPR013187">
    <property type="entry name" value="F-box-assoc_dom_typ3"/>
</dbReference>
<evidence type="ECO:0000259" key="1">
    <source>
        <dbReference type="PROSITE" id="PS50181"/>
    </source>
</evidence>
<gene>
    <name evidence="2" type="ORF">BRARA_C02260</name>
</gene>
<dbReference type="Pfam" id="PF00646">
    <property type="entry name" value="F-box"/>
    <property type="match status" value="1"/>
</dbReference>
<dbReference type="SMART" id="SM00256">
    <property type="entry name" value="FBOX"/>
    <property type="match status" value="1"/>
</dbReference>
<dbReference type="PANTHER" id="PTHR31111:SF98">
    <property type="entry name" value="F-BOX ASSOCIATED UBIQUITINATION EFFECTOR FAMILY PROTEIN-RELATED"/>
    <property type="match status" value="1"/>
</dbReference>
<sequence>MELVATHVGNSTTTIPVDLIVEILSLLPAKSIIRFQSVSKQWFSIIRSKDLVDTFLTRSKTRPHLLLVLELFSPGKRFLFSVPEHKTNDKTSTAIARHEMTRSIDSYYYFCSLPVNGFVCFTGIVSSTSVCSSITVCNPITRQTVKLPDEHYVCTVSSSQKQEWRKIENTTAYKYLYIYQGICIGGVIYYVIGEPNIVKFDVRSEKMELIKAPEESDISRTCYSTLVNYNGRLGGVEFDYSKQEIRLWILENVENQEWSRKTFKYPRQWEGFGWHLRSNGLIHTGELMVFQRSLEEAKPFCVYYYDFNKERSRKVEIRGVETDELQGSRLCYPGYVENIRFL</sequence>
<dbReference type="NCBIfam" id="TIGR01640">
    <property type="entry name" value="F_box_assoc_1"/>
    <property type="match status" value="1"/>
</dbReference>
<dbReference type="SUPFAM" id="SSF81383">
    <property type="entry name" value="F-box domain"/>
    <property type="match status" value="1"/>
</dbReference>
<feature type="domain" description="F-box" evidence="1">
    <location>
        <begin position="9"/>
        <end position="59"/>
    </location>
</feature>
<dbReference type="Pfam" id="PF08268">
    <property type="entry name" value="FBA_3"/>
    <property type="match status" value="1"/>
</dbReference>
<accession>A0A398A0H4</accession>
<proteinExistence type="predicted"/>
<dbReference type="Gene3D" id="1.20.1280.50">
    <property type="match status" value="1"/>
</dbReference>
<dbReference type="Proteomes" id="UP000264353">
    <property type="component" value="Chromosome A3"/>
</dbReference>
<dbReference type="AlphaFoldDB" id="A0A398A0H4"/>
<dbReference type="PANTHER" id="PTHR31111">
    <property type="entry name" value="BNAA05G37150D PROTEIN-RELATED"/>
    <property type="match status" value="1"/>
</dbReference>
<reference evidence="2 3" key="1">
    <citation type="submission" date="2018-06" db="EMBL/GenBank/DDBJ databases">
        <title>WGS assembly of Brassica rapa FPsc.</title>
        <authorList>
            <person name="Bowman J."/>
            <person name="Kohchi T."/>
            <person name="Yamato K."/>
            <person name="Jenkins J."/>
            <person name="Shu S."/>
            <person name="Ishizaki K."/>
            <person name="Yamaoka S."/>
            <person name="Nishihama R."/>
            <person name="Nakamura Y."/>
            <person name="Berger F."/>
            <person name="Adam C."/>
            <person name="Aki S."/>
            <person name="Althoff F."/>
            <person name="Araki T."/>
            <person name="Arteaga-Vazquez M."/>
            <person name="Balasubrmanian S."/>
            <person name="Bauer D."/>
            <person name="Boehm C."/>
            <person name="Briginshaw L."/>
            <person name="Caballero-Perez J."/>
            <person name="Catarino B."/>
            <person name="Chen F."/>
            <person name="Chiyoda S."/>
            <person name="Chovatia M."/>
            <person name="Davies K."/>
            <person name="Delmans M."/>
            <person name="Demura T."/>
            <person name="Dierschke T."/>
            <person name="Dolan L."/>
            <person name="Dorantes-Acosta A."/>
            <person name="Eklund D."/>
            <person name="Florent S."/>
            <person name="Flores-Sandoval E."/>
            <person name="Fujiyama A."/>
            <person name="Fukuzawa H."/>
            <person name="Galik B."/>
            <person name="Grimanelli D."/>
            <person name="Grimwood J."/>
            <person name="Grossniklaus U."/>
            <person name="Hamada T."/>
            <person name="Haseloff J."/>
            <person name="Hetherington A."/>
            <person name="Higo A."/>
            <person name="Hirakawa Y."/>
            <person name="Hundley H."/>
            <person name="Ikeda Y."/>
            <person name="Inoue K."/>
            <person name="Inoue S."/>
            <person name="Ishida S."/>
            <person name="Jia Q."/>
            <person name="Kakita M."/>
            <person name="Kanazawa T."/>
            <person name="Kawai Y."/>
            <person name="Kawashima T."/>
            <person name="Kennedy M."/>
            <person name="Kinose K."/>
            <person name="Kinoshita T."/>
            <person name="Kohara Y."/>
            <person name="Koide E."/>
            <person name="Komatsu K."/>
            <person name="Kopischke S."/>
            <person name="Kubo M."/>
            <person name="Kyozuka J."/>
            <person name="Lagercrantz U."/>
            <person name="Lin S."/>
            <person name="Lindquist E."/>
            <person name="Lipzen A."/>
            <person name="Lu C."/>
            <person name="Luna E."/>
            <person name="Martienssen R."/>
            <person name="Minamino N."/>
            <person name="Mizutani M."/>
            <person name="Mizutani M."/>
            <person name="Mochizuki N."/>
            <person name="Monte I."/>
            <person name="Mosher R."/>
            <person name="Nagasaki H."/>
            <person name="Nakagami H."/>
            <person name="Naramoto S."/>
            <person name="Nishitani K."/>
            <person name="Ohtani M."/>
            <person name="Okamoto T."/>
            <person name="Okumura M."/>
            <person name="Phillips J."/>
            <person name="Pollak B."/>
            <person name="Reinders A."/>
            <person name="Roevekamp M."/>
            <person name="Sano R."/>
            <person name="Sawa S."/>
            <person name="Schmid M."/>
            <person name="Shirakawa M."/>
            <person name="Solano R."/>
            <person name="Spunde A."/>
            <person name="Suetsugu N."/>
            <person name="Sugano S."/>
            <person name="Sugiyama A."/>
            <person name="Sun R."/>
            <person name="Suzuki Y."/>
            <person name="Takenaka M."/>
            <person name="Takezawa D."/>
            <person name="Tomogane H."/>
            <person name="Tsuzuki M."/>
            <person name="Ueda T."/>
            <person name="Umeda M."/>
            <person name="Ward J."/>
            <person name="Watanabe Y."/>
            <person name="Yazaki K."/>
            <person name="Yokoyama R."/>
            <person name="Yoshitake Y."/>
            <person name="Yotsui I."/>
            <person name="Zachgo S."/>
            <person name="Schmutz J."/>
        </authorList>
    </citation>
    <scope>NUCLEOTIDE SEQUENCE [LARGE SCALE GENOMIC DNA]</scope>
    <source>
        <strain evidence="3">cv. B-3</strain>
    </source>
</reference>
<dbReference type="PROSITE" id="PS50181">
    <property type="entry name" value="FBOX"/>
    <property type="match status" value="1"/>
</dbReference>